<dbReference type="InParanoid" id="A0A1H9EBL3"/>
<dbReference type="InterPro" id="IPR003593">
    <property type="entry name" value="AAA+_ATPase"/>
</dbReference>
<protein>
    <submittedName>
        <fullName evidence="2">UvrD-like helicase C-terminal domain-containing protein</fullName>
    </submittedName>
</protein>
<evidence type="ECO:0000313" key="2">
    <source>
        <dbReference type="EMBL" id="SEQ23025.1"/>
    </source>
</evidence>
<dbReference type="InterPro" id="IPR010285">
    <property type="entry name" value="DNA_helicase_pif1-like_DEAD"/>
</dbReference>
<dbReference type="PANTHER" id="PTHR47642:SF5">
    <property type="entry name" value="ATP-DEPENDENT DNA HELICASE"/>
    <property type="match status" value="1"/>
</dbReference>
<dbReference type="FunCoup" id="A0A1H9EBL3">
    <property type="interactions" value="157"/>
</dbReference>
<gene>
    <name evidence="2" type="ORF">SAMN05444359_10717</name>
</gene>
<dbReference type="InterPro" id="IPR051055">
    <property type="entry name" value="PIF1_helicase"/>
</dbReference>
<dbReference type="GO" id="GO:0006281">
    <property type="term" value="P:DNA repair"/>
    <property type="evidence" value="ECO:0007669"/>
    <property type="project" value="InterPro"/>
</dbReference>
<dbReference type="FunFam" id="3.40.50.300:FF:001498">
    <property type="entry name" value="ATP-dependent DNA helicase"/>
    <property type="match status" value="1"/>
</dbReference>
<dbReference type="SMART" id="SM00341">
    <property type="entry name" value="HRDC"/>
    <property type="match status" value="1"/>
</dbReference>
<dbReference type="Pfam" id="PF00570">
    <property type="entry name" value="HRDC"/>
    <property type="match status" value="1"/>
</dbReference>
<reference evidence="3" key="1">
    <citation type="submission" date="2016-10" db="EMBL/GenBank/DDBJ databases">
        <authorList>
            <person name="Varghese N."/>
            <person name="Submissions S."/>
        </authorList>
    </citation>
    <scope>NUCLEOTIDE SEQUENCE [LARGE SCALE GENOMIC DNA]</scope>
    <source>
        <strain evidence="3">DSM 24740</strain>
    </source>
</reference>
<dbReference type="Pfam" id="PF14493">
    <property type="entry name" value="HTH_40"/>
    <property type="match status" value="1"/>
</dbReference>
<dbReference type="OrthoDB" id="9763659at2"/>
<dbReference type="CDD" id="cd18809">
    <property type="entry name" value="SF1_C_RecD"/>
    <property type="match status" value="1"/>
</dbReference>
<dbReference type="InterPro" id="IPR027785">
    <property type="entry name" value="UvrD-like_helicase_C"/>
</dbReference>
<proteinExistence type="predicted"/>
<dbReference type="InterPro" id="IPR027417">
    <property type="entry name" value="P-loop_NTPase"/>
</dbReference>
<dbReference type="PANTHER" id="PTHR47642">
    <property type="entry name" value="ATP-DEPENDENT DNA HELICASE"/>
    <property type="match status" value="1"/>
</dbReference>
<dbReference type="InterPro" id="IPR044876">
    <property type="entry name" value="HRDC_dom_sf"/>
</dbReference>
<feature type="domain" description="HRDC" evidence="1">
    <location>
        <begin position="619"/>
        <end position="699"/>
    </location>
</feature>
<sequence length="815" mass="91702">MATNPELELAYDYVSQTNRHLFLTGKAGTGKTTFLHRIRAEIPKRMAVVAPTGVAAINAKGVTIHSLFQLPFGVLTPERTDREMRQKRFSAKKIELLKSLDLLVIDEISMVRADVLDGIDVVLRQVRRRDEPFGGLQLLMIGDLHQLPPVVKDSDWRELSPHYKTAYFFGSIALRKARARVVQLKHIYRQSDEKFIGLLNKVRNNKMDSEVFATLNERYEADFRPDEADGYITLSSHNASARSINERKLQELAGQEFKFTAETTGTFPESMYPNEETLTFKVGAQVMFNKNDSYPDRLYYNGKIGKITAIKKDAITVSCPGEDDIVVYPVVWENRKFEMGKSREVEENIIGTYSQHPLKLAWAITIHKSQGLTFDKVVIDAASAFAHGQVYVALSRCKTFEGIVLSSKIQDSSVRTDVVVSDYSAKAEEEQPSAEDLRADKHAYQLDCLNNLFTFTELEWAGKRMQKSLFEHERAIQGDAHAKFHKLHEEVKAKAIEVGHKFLPWLSIYAKDPTLPADHPELTKRLAGAAKYFTEYLGNNLLPTLEEFGIMTDNKSVAGQIAERLEDLRLQTFIKLKVFESIREGFEPDRFIRARADADAAYTKRAAKAAPTKTVQIEDLTHPVLFGSLVDWRNATAREIEKPAYIVATNAVLIGISEALPTSKMSLQRIKGVGQKTVAAYGEVILEMVDDYLDGKEIVTDLFQVIAGPKKPAAGKRSNTKQETLDLYLGGKSIAEVAKIRQLTTGTITTHLAHFVKSGDLPVTDLIKQEKIDAMAPFFRKDPEALLSDGYKHFNEKFTYEELRLGRTAAALEEE</sequence>
<dbReference type="SUPFAM" id="SSF47819">
    <property type="entry name" value="HRDC-like"/>
    <property type="match status" value="1"/>
</dbReference>
<dbReference type="SUPFAM" id="SSF52540">
    <property type="entry name" value="P-loop containing nucleoside triphosphate hydrolases"/>
    <property type="match status" value="2"/>
</dbReference>
<keyword evidence="2" id="KW-0547">Nucleotide-binding</keyword>
<dbReference type="GO" id="GO:0000723">
    <property type="term" value="P:telomere maintenance"/>
    <property type="evidence" value="ECO:0007669"/>
    <property type="project" value="InterPro"/>
</dbReference>
<name>A0A1H9EBL3_9BACT</name>
<dbReference type="GO" id="GO:0003676">
    <property type="term" value="F:nucleic acid binding"/>
    <property type="evidence" value="ECO:0007669"/>
    <property type="project" value="InterPro"/>
</dbReference>
<dbReference type="PROSITE" id="PS50967">
    <property type="entry name" value="HRDC"/>
    <property type="match status" value="1"/>
</dbReference>
<dbReference type="Gene3D" id="2.30.30.940">
    <property type="match status" value="1"/>
</dbReference>
<evidence type="ECO:0000313" key="3">
    <source>
        <dbReference type="Proteomes" id="UP000199021"/>
    </source>
</evidence>
<keyword evidence="2" id="KW-0347">Helicase</keyword>
<dbReference type="AlphaFoldDB" id="A0A1H9EBL3"/>
<dbReference type="InterPro" id="IPR029491">
    <property type="entry name" value="Helicase_HTH"/>
</dbReference>
<dbReference type="InterPro" id="IPR002121">
    <property type="entry name" value="HRDC_dom"/>
</dbReference>
<dbReference type="Proteomes" id="UP000199021">
    <property type="component" value="Unassembled WGS sequence"/>
</dbReference>
<keyword evidence="2" id="KW-0378">Hydrolase</keyword>
<dbReference type="CDD" id="cd18037">
    <property type="entry name" value="DEXSc_Pif1_like"/>
    <property type="match status" value="1"/>
</dbReference>
<dbReference type="InterPro" id="IPR010997">
    <property type="entry name" value="HRDC-like_sf"/>
</dbReference>
<keyword evidence="3" id="KW-1185">Reference proteome</keyword>
<dbReference type="RefSeq" id="WP_090167047.1">
    <property type="nucleotide sequence ID" value="NZ_FOFB01000007.1"/>
</dbReference>
<dbReference type="STRING" id="478744.SAMN05444359_10717"/>
<organism evidence="2 3">
    <name type="scientific">Neolewinella agarilytica</name>
    <dbReference type="NCBI Taxonomy" id="478744"/>
    <lineage>
        <taxon>Bacteria</taxon>
        <taxon>Pseudomonadati</taxon>
        <taxon>Bacteroidota</taxon>
        <taxon>Saprospiria</taxon>
        <taxon>Saprospirales</taxon>
        <taxon>Lewinellaceae</taxon>
        <taxon>Neolewinella</taxon>
    </lineage>
</organism>
<dbReference type="GO" id="GO:0003678">
    <property type="term" value="F:DNA helicase activity"/>
    <property type="evidence" value="ECO:0007669"/>
    <property type="project" value="InterPro"/>
</dbReference>
<dbReference type="SMART" id="SM00382">
    <property type="entry name" value="AAA"/>
    <property type="match status" value="1"/>
</dbReference>
<dbReference type="EMBL" id="FOFB01000007">
    <property type="protein sequence ID" value="SEQ23025.1"/>
    <property type="molecule type" value="Genomic_DNA"/>
</dbReference>
<dbReference type="Pfam" id="PF05970">
    <property type="entry name" value="PIF1"/>
    <property type="match status" value="1"/>
</dbReference>
<accession>A0A1H9EBL3</accession>
<dbReference type="GO" id="GO:0000166">
    <property type="term" value="F:nucleotide binding"/>
    <property type="evidence" value="ECO:0007669"/>
    <property type="project" value="InterPro"/>
</dbReference>
<evidence type="ECO:0000259" key="1">
    <source>
        <dbReference type="PROSITE" id="PS50967"/>
    </source>
</evidence>
<dbReference type="Gene3D" id="3.40.50.300">
    <property type="entry name" value="P-loop containing nucleotide triphosphate hydrolases"/>
    <property type="match status" value="2"/>
</dbReference>
<dbReference type="Gene3D" id="1.10.150.80">
    <property type="entry name" value="HRDC domain"/>
    <property type="match status" value="1"/>
</dbReference>
<keyword evidence="2" id="KW-0067">ATP-binding</keyword>
<dbReference type="Pfam" id="PF13538">
    <property type="entry name" value="UvrD_C_2"/>
    <property type="match status" value="1"/>
</dbReference>